<evidence type="ECO:0000256" key="4">
    <source>
        <dbReference type="ARBA" id="ARBA00023125"/>
    </source>
</evidence>
<dbReference type="Gene3D" id="4.10.1000.10">
    <property type="entry name" value="Zinc finger, CCCH-type"/>
    <property type="match status" value="1"/>
</dbReference>
<reference evidence="8 9" key="1">
    <citation type="journal article" date="2021" name="Commun. Biol.">
        <title>The genome of Shorea leprosula (Dipterocarpaceae) highlights the ecological relevance of drought in aseasonal tropical rainforests.</title>
        <authorList>
            <person name="Ng K.K.S."/>
            <person name="Kobayashi M.J."/>
            <person name="Fawcett J.A."/>
            <person name="Hatakeyama M."/>
            <person name="Paape T."/>
            <person name="Ng C.H."/>
            <person name="Ang C.C."/>
            <person name="Tnah L.H."/>
            <person name="Lee C.T."/>
            <person name="Nishiyama T."/>
            <person name="Sese J."/>
            <person name="O'Brien M.J."/>
            <person name="Copetti D."/>
            <person name="Mohd Noor M.I."/>
            <person name="Ong R.C."/>
            <person name="Putra M."/>
            <person name="Sireger I.Z."/>
            <person name="Indrioko S."/>
            <person name="Kosugi Y."/>
            <person name="Izuno A."/>
            <person name="Isagi Y."/>
            <person name="Lee S.L."/>
            <person name="Shimizu K.K."/>
        </authorList>
    </citation>
    <scope>NUCLEOTIDE SEQUENCE [LARGE SCALE GENOMIC DNA]</scope>
    <source>
        <strain evidence="8">214</strain>
    </source>
</reference>
<protein>
    <recommendedName>
        <fullName evidence="7">C3H1-type domain-containing protein</fullName>
    </recommendedName>
</protein>
<evidence type="ECO:0000259" key="7">
    <source>
        <dbReference type="PROSITE" id="PS50103"/>
    </source>
</evidence>
<dbReference type="Proteomes" id="UP001054252">
    <property type="component" value="Unassembled WGS sequence"/>
</dbReference>
<evidence type="ECO:0000256" key="3">
    <source>
        <dbReference type="ARBA" id="ARBA00022833"/>
    </source>
</evidence>
<dbReference type="InterPro" id="IPR045234">
    <property type="entry name" value="Unkempt-like"/>
</dbReference>
<dbReference type="InterPro" id="IPR057444">
    <property type="entry name" value="Znf-CCCH_AtC3H23-like"/>
</dbReference>
<dbReference type="SUPFAM" id="SSF90229">
    <property type="entry name" value="CCCH zinc finger"/>
    <property type="match status" value="1"/>
</dbReference>
<dbReference type="Pfam" id="PF00642">
    <property type="entry name" value="zf-CCCH"/>
    <property type="match status" value="1"/>
</dbReference>
<dbReference type="PANTHER" id="PTHR14493:SF90">
    <property type="entry name" value="ZINC FINGER CCCH DOMAIN-CONTAINING PROTEIN 2"/>
    <property type="match status" value="1"/>
</dbReference>
<dbReference type="InterPro" id="IPR000571">
    <property type="entry name" value="Znf_CCCH"/>
</dbReference>
<feature type="region of interest" description="Disordered" evidence="6">
    <location>
        <begin position="57"/>
        <end position="80"/>
    </location>
</feature>
<keyword evidence="4" id="KW-0238">DNA-binding</keyword>
<dbReference type="InterPro" id="IPR036855">
    <property type="entry name" value="Znf_CCCH_sf"/>
</dbReference>
<keyword evidence="1 5" id="KW-0479">Metal-binding</keyword>
<accession>A0AAV5I5Y3</accession>
<dbReference type="Pfam" id="PF25512">
    <property type="entry name" value="zf-CCCH_AtC3H23"/>
    <property type="match status" value="1"/>
</dbReference>
<evidence type="ECO:0000256" key="1">
    <source>
        <dbReference type="ARBA" id="ARBA00022723"/>
    </source>
</evidence>
<sequence length="370" mass="41569">MSTICADQHKFFPSHLPNKKPFKEFLEIPPRKLLFSSSSGSFGFLHRHEPTIPYENNLHKFLPSNNGSDDEENGSDSDPYGTDHFRMYEFKVRRCTRSRSHDWTDCPFAHPGEKASRRDPRRFRYSSTVCSDFRRGGGCPRGDDCEFAHGVFECWLHPMRYRTEACKDGKNCKRKICFFAHSPRELRIPPEAPSPKYKNGASSCSSPLNKNHCCLFCQSVASSPTSTLLGLSHLSRSPPLSPPLSPVKQPSLSGHSPLSRYADRQRKFGSDMATVTYKDVLNELLASIEAMNFSEISSPVGNTTTKTTMNSNIPYLDVCFNGDDQQKFLQSPVPSPSNHPGDSFSARFAGDHAKLNYNGPDLGWVNELLM</sequence>
<evidence type="ECO:0000256" key="6">
    <source>
        <dbReference type="SAM" id="MobiDB-lite"/>
    </source>
</evidence>
<dbReference type="EMBL" id="BPVZ01000006">
    <property type="protein sequence ID" value="GKU93089.1"/>
    <property type="molecule type" value="Genomic_DNA"/>
</dbReference>
<dbReference type="PANTHER" id="PTHR14493">
    <property type="entry name" value="UNKEMPT FAMILY MEMBER"/>
    <property type="match status" value="1"/>
</dbReference>
<dbReference type="SMART" id="SM00356">
    <property type="entry name" value="ZnF_C3H1"/>
    <property type="match status" value="2"/>
</dbReference>
<gene>
    <name evidence="8" type="ORF">SLEP1_g6717</name>
</gene>
<dbReference type="GO" id="GO:0003677">
    <property type="term" value="F:DNA binding"/>
    <property type="evidence" value="ECO:0007669"/>
    <property type="project" value="UniProtKB-KW"/>
</dbReference>
<dbReference type="AlphaFoldDB" id="A0AAV5I5Y3"/>
<evidence type="ECO:0000313" key="8">
    <source>
        <dbReference type="EMBL" id="GKU93089.1"/>
    </source>
</evidence>
<name>A0AAV5I5Y3_9ROSI</name>
<keyword evidence="9" id="KW-1185">Reference proteome</keyword>
<feature type="region of interest" description="Disordered" evidence="6">
    <location>
        <begin position="239"/>
        <end position="258"/>
    </location>
</feature>
<evidence type="ECO:0000256" key="5">
    <source>
        <dbReference type="PROSITE-ProRule" id="PRU00723"/>
    </source>
</evidence>
<proteinExistence type="predicted"/>
<keyword evidence="3 5" id="KW-0862">Zinc</keyword>
<organism evidence="8 9">
    <name type="scientific">Rubroshorea leprosula</name>
    <dbReference type="NCBI Taxonomy" id="152421"/>
    <lineage>
        <taxon>Eukaryota</taxon>
        <taxon>Viridiplantae</taxon>
        <taxon>Streptophyta</taxon>
        <taxon>Embryophyta</taxon>
        <taxon>Tracheophyta</taxon>
        <taxon>Spermatophyta</taxon>
        <taxon>Magnoliopsida</taxon>
        <taxon>eudicotyledons</taxon>
        <taxon>Gunneridae</taxon>
        <taxon>Pentapetalae</taxon>
        <taxon>rosids</taxon>
        <taxon>malvids</taxon>
        <taxon>Malvales</taxon>
        <taxon>Dipterocarpaceae</taxon>
        <taxon>Rubroshorea</taxon>
    </lineage>
</organism>
<evidence type="ECO:0000313" key="9">
    <source>
        <dbReference type="Proteomes" id="UP001054252"/>
    </source>
</evidence>
<dbReference type="PROSITE" id="PS50103">
    <property type="entry name" value="ZF_C3H1"/>
    <property type="match status" value="1"/>
</dbReference>
<feature type="zinc finger region" description="C3H1-type" evidence="5">
    <location>
        <begin position="124"/>
        <end position="152"/>
    </location>
</feature>
<keyword evidence="2 5" id="KW-0863">Zinc-finger</keyword>
<comment type="caution">
    <text evidence="8">The sequence shown here is derived from an EMBL/GenBank/DDBJ whole genome shotgun (WGS) entry which is preliminary data.</text>
</comment>
<feature type="domain" description="C3H1-type" evidence="7">
    <location>
        <begin position="124"/>
        <end position="152"/>
    </location>
</feature>
<dbReference type="GO" id="GO:0008270">
    <property type="term" value="F:zinc ion binding"/>
    <property type="evidence" value="ECO:0007669"/>
    <property type="project" value="UniProtKB-KW"/>
</dbReference>
<evidence type="ECO:0000256" key="2">
    <source>
        <dbReference type="ARBA" id="ARBA00022771"/>
    </source>
</evidence>